<organism evidence="2 3">
    <name type="scientific">Haloarcula pellucida</name>
    <dbReference type="NCBI Taxonomy" id="1427151"/>
    <lineage>
        <taxon>Archaea</taxon>
        <taxon>Methanobacteriati</taxon>
        <taxon>Methanobacteriota</taxon>
        <taxon>Stenosarchaea group</taxon>
        <taxon>Halobacteria</taxon>
        <taxon>Halobacteriales</taxon>
        <taxon>Haloarculaceae</taxon>
        <taxon>Haloarcula</taxon>
    </lineage>
</organism>
<evidence type="ECO:0000256" key="1">
    <source>
        <dbReference type="SAM" id="MobiDB-lite"/>
    </source>
</evidence>
<accession>A0A830GI50</accession>
<evidence type="ECO:0000313" key="2">
    <source>
        <dbReference type="EMBL" id="GGN85622.1"/>
    </source>
</evidence>
<gene>
    <name evidence="2" type="ORF">GCM10009030_02340</name>
</gene>
<reference evidence="2" key="2">
    <citation type="submission" date="2020-09" db="EMBL/GenBank/DDBJ databases">
        <authorList>
            <person name="Sun Q."/>
            <person name="Ohkuma M."/>
        </authorList>
    </citation>
    <scope>NUCLEOTIDE SEQUENCE</scope>
    <source>
        <strain evidence="2">JCM 17820</strain>
    </source>
</reference>
<dbReference type="Proteomes" id="UP000605784">
    <property type="component" value="Unassembled WGS sequence"/>
</dbReference>
<protein>
    <submittedName>
        <fullName evidence="2">Uncharacterized protein</fullName>
    </submittedName>
</protein>
<dbReference type="RefSeq" id="WP_188993783.1">
    <property type="nucleotide sequence ID" value="NZ_BMOU01000001.1"/>
</dbReference>
<evidence type="ECO:0000313" key="3">
    <source>
        <dbReference type="Proteomes" id="UP000605784"/>
    </source>
</evidence>
<proteinExistence type="predicted"/>
<name>A0A830GI50_9EURY</name>
<dbReference type="EMBL" id="BMOU01000001">
    <property type="protein sequence ID" value="GGN85622.1"/>
    <property type="molecule type" value="Genomic_DNA"/>
</dbReference>
<comment type="caution">
    <text evidence="2">The sequence shown here is derived from an EMBL/GenBank/DDBJ whole genome shotgun (WGS) entry which is preliminary data.</text>
</comment>
<feature type="region of interest" description="Disordered" evidence="1">
    <location>
        <begin position="49"/>
        <end position="85"/>
    </location>
</feature>
<dbReference type="AlphaFoldDB" id="A0A830GI50"/>
<feature type="compositionally biased region" description="Polar residues" evidence="1">
    <location>
        <begin position="62"/>
        <end position="85"/>
    </location>
</feature>
<feature type="region of interest" description="Disordered" evidence="1">
    <location>
        <begin position="1"/>
        <end position="29"/>
    </location>
</feature>
<reference evidence="2" key="1">
    <citation type="journal article" date="2014" name="Int. J. Syst. Evol. Microbiol.">
        <title>Complete genome sequence of Corynebacterium casei LMG S-19264T (=DSM 44701T), isolated from a smear-ripened cheese.</title>
        <authorList>
            <consortium name="US DOE Joint Genome Institute (JGI-PGF)"/>
            <person name="Walter F."/>
            <person name="Albersmeier A."/>
            <person name="Kalinowski J."/>
            <person name="Ruckert C."/>
        </authorList>
    </citation>
    <scope>NUCLEOTIDE SEQUENCE</scope>
    <source>
        <strain evidence="2">JCM 17820</strain>
    </source>
</reference>
<sequence length="219" mass="23635">MKGELKSLSRSNESGEEVNKESYSSQTRRNILKLVTSAGVSSTILTGVASAKNNTNRRKTSDGSNGASEQSNGNQNHPEWFTTGSENEVNHTVDSVATGVGIQQADGDDLDLGGSFDVAGVTFSWSFTHEAGTCDWDFCFTVFDQTTCAGKGNDCNTEVEYNFTAGVAELDATVEVDGLGAPHYAIYIVEVQGEACVYDPSYGYRCKQFSWQIDAEEAR</sequence>
<keyword evidence="3" id="KW-1185">Reference proteome</keyword>